<dbReference type="GO" id="GO:0008239">
    <property type="term" value="F:dipeptidyl-peptidase activity"/>
    <property type="evidence" value="ECO:0007669"/>
    <property type="project" value="InterPro"/>
</dbReference>
<evidence type="ECO:0000313" key="1">
    <source>
        <dbReference type="EMBL" id="GAD60694.1"/>
    </source>
</evidence>
<accession>A0A8E0NE84</accession>
<organism evidence="1 2">
    <name type="scientific">Brevundimonas abyssalis TAR-001</name>
    <dbReference type="NCBI Taxonomy" id="1391729"/>
    <lineage>
        <taxon>Bacteria</taxon>
        <taxon>Pseudomonadati</taxon>
        <taxon>Pseudomonadota</taxon>
        <taxon>Alphaproteobacteria</taxon>
        <taxon>Caulobacterales</taxon>
        <taxon>Caulobacteraceae</taxon>
        <taxon>Brevundimonas</taxon>
    </lineage>
</organism>
<dbReference type="Proteomes" id="UP000016569">
    <property type="component" value="Unassembled WGS sequence"/>
</dbReference>
<gene>
    <name evidence="1" type="ORF">MBEBAB_2944</name>
</gene>
<protein>
    <submittedName>
        <fullName evidence="1">Uncharacterized protein</fullName>
    </submittedName>
</protein>
<keyword evidence="2" id="KW-1185">Reference proteome</keyword>
<evidence type="ECO:0000313" key="2">
    <source>
        <dbReference type="Proteomes" id="UP000016569"/>
    </source>
</evidence>
<comment type="caution">
    <text evidence="1">The sequence shown here is derived from an EMBL/GenBank/DDBJ whole genome shotgun (WGS) entry which is preliminary data.</text>
</comment>
<dbReference type="Pfam" id="PF10459">
    <property type="entry name" value="Peptidase_S46"/>
    <property type="match status" value="1"/>
</dbReference>
<reference evidence="2" key="1">
    <citation type="journal article" date="2013" name="Genome Announc.">
        <title>Draft Genome Sequence of the Dimorphic Prosthecate Bacterium Brevundimonas abyssalis TAR-001T.</title>
        <authorList>
            <person name="Tsubouchi T."/>
            <person name="Nishi S."/>
            <person name="Usui K."/>
            <person name="Shimane Y."/>
            <person name="Takaki Y."/>
            <person name="Maruyama T."/>
            <person name="Hatada Y."/>
        </authorList>
    </citation>
    <scope>NUCLEOTIDE SEQUENCE [LARGE SCALE GENOMIC DNA]</scope>
    <source>
        <strain evidence="2">TAR-001</strain>
    </source>
</reference>
<dbReference type="EMBL" id="BATC01000123">
    <property type="protein sequence ID" value="GAD60694.1"/>
    <property type="molecule type" value="Genomic_DNA"/>
</dbReference>
<name>A0A8E0NE84_9CAUL</name>
<dbReference type="InterPro" id="IPR019500">
    <property type="entry name" value="Pep_S46"/>
</dbReference>
<sequence>MENTYKRGMGRMRALIDGDFMGRRQAAEEEFRARVAADPALAAEAGDPWSTLAEIQPVQARLYPAYSLLEGRAGGGSRLFGFAQTLVRAAQERDKPRDSACPSSPTAACRWCSSACLRTCPPIRRWTSCSSAGGCPRPARS</sequence>
<proteinExistence type="predicted"/>
<dbReference type="AlphaFoldDB" id="A0A8E0NE84"/>
<dbReference type="GO" id="GO:0070009">
    <property type="term" value="F:serine-type aminopeptidase activity"/>
    <property type="evidence" value="ECO:0007669"/>
    <property type="project" value="InterPro"/>
</dbReference>